<proteinExistence type="predicted"/>
<protein>
    <submittedName>
        <fullName evidence="1">Bm1364</fullName>
    </submittedName>
</protein>
<sequence>MERKQNSLSEFDDNQEDHVLVPKLEELRTGQKNKQQIGMGNSLYMFSSQDIAPSPNIIDPTVFRTQILLTFRRLYGESHLVSRIKKV</sequence>
<gene>
    <name evidence="1" type="primary">Bm1364</name>
    <name evidence="1" type="ORF">BM_Bm1364</name>
</gene>
<evidence type="ECO:0000313" key="1">
    <source>
        <dbReference type="EMBL" id="CDP96942.1"/>
    </source>
</evidence>
<accession>A0A1I9G2U3</accession>
<reference evidence="1" key="2">
    <citation type="submission" date="2012-12" db="EMBL/GenBank/DDBJ databases">
        <authorList>
            <consortium name="WormBase Consortium"/>
            <person name="Ghedin E."/>
            <person name="Paulini M."/>
        </authorList>
    </citation>
    <scope>NUCLEOTIDE SEQUENCE</scope>
    <source>
        <strain evidence="1">FR3</strain>
    </source>
</reference>
<dbReference type="EMBL" id="LN856962">
    <property type="protein sequence ID" value="CDP96942.1"/>
    <property type="molecule type" value="Genomic_DNA"/>
</dbReference>
<name>A0A1I9G2U3_BRUMA</name>
<organism evidence="1">
    <name type="scientific">Brugia malayi</name>
    <name type="common">Filarial nematode worm</name>
    <dbReference type="NCBI Taxonomy" id="6279"/>
    <lineage>
        <taxon>Eukaryota</taxon>
        <taxon>Metazoa</taxon>
        <taxon>Ecdysozoa</taxon>
        <taxon>Nematoda</taxon>
        <taxon>Chromadorea</taxon>
        <taxon>Rhabditida</taxon>
        <taxon>Spirurina</taxon>
        <taxon>Spiruromorpha</taxon>
        <taxon>Filarioidea</taxon>
        <taxon>Onchocercidae</taxon>
        <taxon>Brugia</taxon>
    </lineage>
</organism>
<reference evidence="1" key="1">
    <citation type="journal article" date="2007" name="Science">
        <title>Draft genome of the filarial nematode parasite Brugia malayi.</title>
        <authorList>
            <person name="Ghedin E."/>
            <person name="Wang S."/>
            <person name="Spiro D."/>
            <person name="Caler E."/>
            <person name="Zhao Q."/>
            <person name="Crabtree J."/>
            <person name="Allen J.E."/>
            <person name="Delcher A.L."/>
            <person name="Guiliano D.B."/>
            <person name="Miranda-Saavedra D."/>
            <person name="Angiuoli S.V."/>
            <person name="Creasy T."/>
            <person name="Amedeo P."/>
            <person name="Haas B."/>
            <person name="El-Sayed N.M."/>
            <person name="Wortman J.R."/>
            <person name="Feldblyum T."/>
            <person name="Tallon L."/>
            <person name="Schatz M."/>
            <person name="Shumway M."/>
            <person name="Koo H."/>
            <person name="Salzberg S.L."/>
            <person name="Schobel S."/>
            <person name="Pertea M."/>
            <person name="Pop M."/>
            <person name="White O."/>
            <person name="Barton G.J."/>
            <person name="Carlow C.K."/>
            <person name="Crawford M.J."/>
            <person name="Daub J."/>
            <person name="Dimmic M.W."/>
            <person name="Estes C.F."/>
            <person name="Foster J.M."/>
            <person name="Ganatra M."/>
            <person name="Gregory W.F."/>
            <person name="Johnson N.M."/>
            <person name="Jin J."/>
            <person name="Komuniecki R."/>
            <person name="Korf I."/>
            <person name="Kumar S."/>
            <person name="Laney S."/>
            <person name="Li B.W."/>
            <person name="Li W."/>
            <person name="Lindblom T.H."/>
            <person name="Lustigman S."/>
            <person name="Ma D."/>
            <person name="Maina C.V."/>
            <person name="Martin D.M."/>
            <person name="McCarter J.P."/>
            <person name="McReynolds L."/>
            <person name="Mitreva M."/>
            <person name="Nutman T.B."/>
            <person name="Parkinson J."/>
            <person name="Peregrin-Alvarez J.M."/>
            <person name="Poole C."/>
            <person name="Ren Q."/>
            <person name="Saunders L."/>
            <person name="Sluder A.E."/>
            <person name="Smith K."/>
            <person name="Stanke M."/>
            <person name="Unnasch T.R."/>
            <person name="Ware J."/>
            <person name="Wei A.D."/>
            <person name="Weil G."/>
            <person name="Williams D.J."/>
            <person name="Zhang Y."/>
            <person name="Williams S.A."/>
            <person name="Fraser-Liggett C."/>
            <person name="Slatko B."/>
            <person name="Blaxter M.L."/>
            <person name="Scott A.L."/>
        </authorList>
    </citation>
    <scope>NUCLEOTIDE SEQUENCE</scope>
    <source>
        <strain evidence="1">FR3</strain>
    </source>
</reference>
<dbReference type="AlphaFoldDB" id="A0A1I9G2U3"/>